<evidence type="ECO:0000256" key="1">
    <source>
        <dbReference type="ARBA" id="ARBA00006484"/>
    </source>
</evidence>
<dbReference type="PANTHER" id="PTHR43976:SF16">
    <property type="entry name" value="SHORT-CHAIN DEHYDROGENASE_REDUCTASE FAMILY PROTEIN"/>
    <property type="match status" value="1"/>
</dbReference>
<dbReference type="InterPro" id="IPR036291">
    <property type="entry name" value="NAD(P)-bd_dom_sf"/>
</dbReference>
<gene>
    <name evidence="5" type="primary">fabG_1</name>
    <name evidence="4" type="ORF">AM402_06815</name>
    <name evidence="5" type="ORF">NCTC10975_00029</name>
</gene>
<evidence type="ECO:0000313" key="6">
    <source>
        <dbReference type="Proteomes" id="UP000195540"/>
    </source>
</evidence>
<dbReference type="PRINTS" id="PR00080">
    <property type="entry name" value="SDRFAMILY"/>
</dbReference>
<dbReference type="NCBIfam" id="NF005950">
    <property type="entry name" value="PRK08017.1"/>
    <property type="match status" value="1"/>
</dbReference>
<evidence type="ECO:0000313" key="4">
    <source>
        <dbReference type="EMBL" id="ARX33872.1"/>
    </source>
</evidence>
<dbReference type="PRINTS" id="PR00081">
    <property type="entry name" value="GDHRDH"/>
</dbReference>
<name>A0A1Z1ST77_PROMI</name>
<dbReference type="Proteomes" id="UP000251485">
    <property type="component" value="Unassembled WGS sequence"/>
</dbReference>
<dbReference type="InterPro" id="IPR002347">
    <property type="entry name" value="SDR_fam"/>
</dbReference>
<evidence type="ECO:0000256" key="3">
    <source>
        <dbReference type="RuleBase" id="RU000363"/>
    </source>
</evidence>
<dbReference type="GeneID" id="6803507"/>
<dbReference type="InterPro" id="IPR020904">
    <property type="entry name" value="Sc_DH/Rdtase_CS"/>
</dbReference>
<dbReference type="PROSITE" id="PS00061">
    <property type="entry name" value="ADH_SHORT"/>
    <property type="match status" value="1"/>
</dbReference>
<dbReference type="EC" id="1.1.1.100" evidence="5"/>
<protein>
    <submittedName>
        <fullName evidence="5">Short chain dehydrogenase</fullName>
        <ecNumber evidence="5">1.1.1.100</ecNumber>
    </submittedName>
    <submittedName>
        <fullName evidence="4">Short-chain dehydrogenase/reductase</fullName>
    </submittedName>
</protein>
<organism evidence="5 7">
    <name type="scientific">Proteus mirabilis</name>
    <dbReference type="NCBI Taxonomy" id="584"/>
    <lineage>
        <taxon>Bacteria</taxon>
        <taxon>Pseudomonadati</taxon>
        <taxon>Pseudomonadota</taxon>
        <taxon>Gammaproteobacteria</taxon>
        <taxon>Enterobacterales</taxon>
        <taxon>Morganellaceae</taxon>
        <taxon>Proteus</taxon>
    </lineage>
</organism>
<dbReference type="EMBL" id="UAUE01000001">
    <property type="protein sequence ID" value="SPY93707.1"/>
    <property type="molecule type" value="Genomic_DNA"/>
</dbReference>
<dbReference type="RefSeq" id="WP_004244260.1">
    <property type="nucleotide sequence ID" value="NZ_ABFDCH020000001.1"/>
</dbReference>
<dbReference type="EMBL" id="CP021694">
    <property type="protein sequence ID" value="ARX33872.1"/>
    <property type="molecule type" value="Genomic_DNA"/>
</dbReference>
<reference evidence="5 7" key="2">
    <citation type="submission" date="2018-06" db="EMBL/GenBank/DDBJ databases">
        <authorList>
            <consortium name="Pathogen Informatics"/>
            <person name="Doyle S."/>
        </authorList>
    </citation>
    <scope>NUCLEOTIDE SEQUENCE [LARGE SCALE GENOMIC DNA]</scope>
    <source>
        <strain evidence="5 7">NCTC10975</strain>
    </source>
</reference>
<dbReference type="Gene3D" id="3.40.50.720">
    <property type="entry name" value="NAD(P)-binding Rossmann-like Domain"/>
    <property type="match status" value="1"/>
</dbReference>
<comment type="similarity">
    <text evidence="1 3">Belongs to the short-chain dehydrogenases/reductases (SDR) family.</text>
</comment>
<dbReference type="SUPFAM" id="SSF51735">
    <property type="entry name" value="NAD(P)-binding Rossmann-fold domains"/>
    <property type="match status" value="1"/>
</dbReference>
<evidence type="ECO:0000313" key="7">
    <source>
        <dbReference type="Proteomes" id="UP000251485"/>
    </source>
</evidence>
<dbReference type="GO" id="GO:0004316">
    <property type="term" value="F:3-oxoacyl-[acyl-carrier-protein] reductase (NADPH) activity"/>
    <property type="evidence" value="ECO:0007669"/>
    <property type="project" value="UniProtKB-EC"/>
</dbReference>
<evidence type="ECO:0000313" key="5">
    <source>
        <dbReference type="EMBL" id="SPY93707.1"/>
    </source>
</evidence>
<evidence type="ECO:0000256" key="2">
    <source>
        <dbReference type="ARBA" id="ARBA00023002"/>
    </source>
</evidence>
<dbReference type="KEGG" id="pvl:AOB99_12775"/>
<dbReference type="STRING" id="584.AOUC001_03950"/>
<dbReference type="SMR" id="A0A1Z1ST77"/>
<reference evidence="4 6" key="1">
    <citation type="submission" date="2017-05" db="EMBL/GenBank/DDBJ databases">
        <title>Whole genome sequencing of Proteus mirabilis AR_0155.</title>
        <authorList>
            <person name="Conlan S."/>
            <person name="Thomas P.J."/>
            <person name="Mullikin J."/>
            <person name="Frank K.M."/>
            <person name="Segre J.A."/>
        </authorList>
    </citation>
    <scope>NUCLEOTIDE SEQUENCE [LARGE SCALE GENOMIC DNA]</scope>
    <source>
        <strain evidence="4 6">AR_0155</strain>
    </source>
</reference>
<dbReference type="OrthoDB" id="9810734at2"/>
<dbReference type="PANTHER" id="PTHR43976">
    <property type="entry name" value="SHORT CHAIN DEHYDROGENASE"/>
    <property type="match status" value="1"/>
</dbReference>
<dbReference type="Pfam" id="PF00106">
    <property type="entry name" value="adh_short"/>
    <property type="match status" value="1"/>
</dbReference>
<dbReference type="OMA" id="KEDHCDV"/>
<proteinExistence type="inferred from homology"/>
<dbReference type="InterPro" id="IPR051911">
    <property type="entry name" value="SDR_oxidoreductase"/>
</dbReference>
<dbReference type="Proteomes" id="UP000195540">
    <property type="component" value="Chromosome"/>
</dbReference>
<sequence length="261" mass="28714">MQKTVLITGSSSGIGLCAAKTLKQKGYRVLAACRKEDDLNHMETLGFEPIFLDLDDAESIEKAILEVIRLTNGRLYGLFNNGGFGVYGPLNAISRQQMEKQFSTNFFGLHQLTMGLLPAMLPHGEGRIIQTSSVMGLISTPGRGAYAASKYAVEAWSDALRMELASTGIKVSLIEPGPIKTRFTENVNQAQQDKPVKNPGIASRFTLTPDDVVKKLIHALESPRPKLRYPVTLLTYAVKVLKRLLPDRLMDRILNGQSNKA</sequence>
<dbReference type="CDD" id="cd05374">
    <property type="entry name" value="17beta-HSD-like_SDR_c"/>
    <property type="match status" value="1"/>
</dbReference>
<dbReference type="AlphaFoldDB" id="A0A1Z1ST77"/>
<accession>A0A1Z1ST77</accession>
<keyword evidence="2 5" id="KW-0560">Oxidoreductase</keyword>